<evidence type="ECO:0000313" key="4">
    <source>
        <dbReference type="Proteomes" id="UP001358417"/>
    </source>
</evidence>
<dbReference type="InterPro" id="IPR011032">
    <property type="entry name" value="GroES-like_sf"/>
</dbReference>
<dbReference type="InterPro" id="IPR013154">
    <property type="entry name" value="ADH-like_N"/>
</dbReference>
<name>A0AAV9NPW4_9EURO</name>
<dbReference type="GO" id="GO:0005739">
    <property type="term" value="C:mitochondrion"/>
    <property type="evidence" value="ECO:0007669"/>
    <property type="project" value="TreeGrafter"/>
</dbReference>
<dbReference type="GO" id="GO:0016491">
    <property type="term" value="F:oxidoreductase activity"/>
    <property type="evidence" value="ECO:0007669"/>
    <property type="project" value="TreeGrafter"/>
</dbReference>
<dbReference type="InterPro" id="IPR036291">
    <property type="entry name" value="NAD(P)-bd_dom_sf"/>
</dbReference>
<evidence type="ECO:0008006" key="5">
    <source>
        <dbReference type="Google" id="ProtNLM"/>
    </source>
</evidence>
<dbReference type="CDD" id="cd05188">
    <property type="entry name" value="MDR"/>
    <property type="match status" value="1"/>
</dbReference>
<dbReference type="AlphaFoldDB" id="A0AAV9NPW4"/>
<gene>
    <name evidence="3" type="ORF">LTR84_000192</name>
</gene>
<accession>A0AAV9NPW4</accession>
<proteinExistence type="predicted"/>
<dbReference type="GeneID" id="89968414"/>
<dbReference type="RefSeq" id="XP_064711683.1">
    <property type="nucleotide sequence ID" value="XM_064843823.1"/>
</dbReference>
<feature type="domain" description="Alcohol dehydrogenase-like C-terminal" evidence="1">
    <location>
        <begin position="199"/>
        <end position="332"/>
    </location>
</feature>
<evidence type="ECO:0000259" key="1">
    <source>
        <dbReference type="Pfam" id="PF00107"/>
    </source>
</evidence>
<dbReference type="Proteomes" id="UP001358417">
    <property type="component" value="Unassembled WGS sequence"/>
</dbReference>
<organism evidence="3 4">
    <name type="scientific">Exophiala bonariae</name>
    <dbReference type="NCBI Taxonomy" id="1690606"/>
    <lineage>
        <taxon>Eukaryota</taxon>
        <taxon>Fungi</taxon>
        <taxon>Dikarya</taxon>
        <taxon>Ascomycota</taxon>
        <taxon>Pezizomycotina</taxon>
        <taxon>Eurotiomycetes</taxon>
        <taxon>Chaetothyriomycetidae</taxon>
        <taxon>Chaetothyriales</taxon>
        <taxon>Herpotrichiellaceae</taxon>
        <taxon>Exophiala</taxon>
    </lineage>
</organism>
<reference evidence="3 4" key="1">
    <citation type="submission" date="2023-08" db="EMBL/GenBank/DDBJ databases">
        <title>Black Yeasts Isolated from many extreme environments.</title>
        <authorList>
            <person name="Coleine C."/>
            <person name="Stajich J.E."/>
            <person name="Selbmann L."/>
        </authorList>
    </citation>
    <scope>NUCLEOTIDE SEQUENCE [LARGE SCALE GENOMIC DNA]</scope>
    <source>
        <strain evidence="3 4">CCFEE 5792</strain>
    </source>
</reference>
<dbReference type="PANTHER" id="PTHR43677">
    <property type="entry name" value="SHORT-CHAIN DEHYDROGENASE/REDUCTASE"/>
    <property type="match status" value="1"/>
</dbReference>
<dbReference type="PANTHER" id="PTHR43677:SF4">
    <property type="entry name" value="QUINONE OXIDOREDUCTASE-LIKE PROTEIN 2"/>
    <property type="match status" value="1"/>
</dbReference>
<feature type="domain" description="Alcohol dehydrogenase-like N-terminal" evidence="2">
    <location>
        <begin position="32"/>
        <end position="147"/>
    </location>
</feature>
<evidence type="ECO:0000259" key="2">
    <source>
        <dbReference type="Pfam" id="PF08240"/>
    </source>
</evidence>
<dbReference type="InterPro" id="IPR013149">
    <property type="entry name" value="ADH-like_C"/>
</dbReference>
<dbReference type="Pfam" id="PF08240">
    <property type="entry name" value="ADH_N"/>
    <property type="match status" value="1"/>
</dbReference>
<sequence length="379" mass="41025">MGEAADTNRAIWLTTYSSPPEVTTLPVPQPGPGSAVIRVLSTWVPPYTKFIHDGSLKVFNLHLPLVPNPSNIGYIHAVGPDAVKLKAGDLVYYNPWIKARDDPDINIIQGHHGGEGPGGAKLMQGEWRDGSMQQYQKVPLEKVFKLNEPRLCGVLGYKAAELQEFALQTMVVGALCEAARLQAGETIVIGPATGTFGPASVELALLLGANVIALGRSESKLEELRQQLGDPNRLQVVVMTGDEEVDSDAILAATPNGQGAEVFNDWTSGGLKTPPFFTAAFKTLKSEGRIILSGAPSGNVTFPYAYAMHKNLRIIGKIMVEREGIESTIRMVESGFLKMGRMAGAKTAFFPLDQHHEAVEYALKHGGYKNYTFVTPNDQ</sequence>
<protein>
    <recommendedName>
        <fullName evidence="5">Alcohol dehydrogenase-like C-terminal domain-containing protein</fullName>
    </recommendedName>
</protein>
<dbReference type="InterPro" id="IPR051397">
    <property type="entry name" value="Zn-ADH-like_protein"/>
</dbReference>
<dbReference type="SUPFAM" id="SSF50129">
    <property type="entry name" value="GroES-like"/>
    <property type="match status" value="1"/>
</dbReference>
<keyword evidence="4" id="KW-1185">Reference proteome</keyword>
<dbReference type="SUPFAM" id="SSF51735">
    <property type="entry name" value="NAD(P)-binding Rossmann-fold domains"/>
    <property type="match status" value="1"/>
</dbReference>
<comment type="caution">
    <text evidence="3">The sequence shown here is derived from an EMBL/GenBank/DDBJ whole genome shotgun (WGS) entry which is preliminary data.</text>
</comment>
<dbReference type="Gene3D" id="3.90.180.10">
    <property type="entry name" value="Medium-chain alcohol dehydrogenases, catalytic domain"/>
    <property type="match status" value="1"/>
</dbReference>
<evidence type="ECO:0000313" key="3">
    <source>
        <dbReference type="EMBL" id="KAK5064359.1"/>
    </source>
</evidence>
<dbReference type="EMBL" id="JAVRRD010000001">
    <property type="protein sequence ID" value="KAK5064359.1"/>
    <property type="molecule type" value="Genomic_DNA"/>
</dbReference>
<dbReference type="Gene3D" id="3.40.50.720">
    <property type="entry name" value="NAD(P)-binding Rossmann-like Domain"/>
    <property type="match status" value="1"/>
</dbReference>
<dbReference type="Pfam" id="PF00107">
    <property type="entry name" value="ADH_zinc_N"/>
    <property type="match status" value="1"/>
</dbReference>